<evidence type="ECO:0000256" key="1">
    <source>
        <dbReference type="ARBA" id="ARBA00023604"/>
    </source>
</evidence>
<dbReference type="NCBIfam" id="NF041278">
    <property type="entry name" value="CmcJ_NvfI_EfuI"/>
    <property type="match status" value="1"/>
</dbReference>
<sequence length="306" mass="34449">MATPQPLKPQATAITAALSFITTHSRSSGDKPYEIIGVPESEVPPHLKTNIVYETQDSVQVTDLRSVQPQPTLEGEGFTWIHHRSKHVSEPHVFHDVDLDNGIVELYLQETIEMVKKKTGAKDVFVYDWRYRKNGTVYKTGDPDTDPRTSRYFVYAPIGNVHTDYSYDGGTHRLKLHLSKEEQAEIKSKGSNVLMLNVWRPLVPVENAPLAVCDRRSVLPEDVVLVDKVLPNNVEEETCIIPKDYHKWYYISSQQPDEVLLFIQWEDDGTNSQTLSVSHGALAGVATNTGPTPRESVENSQDLSKL</sequence>
<dbReference type="Proteomes" id="UP000554235">
    <property type="component" value="Unassembled WGS sequence"/>
</dbReference>
<dbReference type="PANTHER" id="PTHR34598:SF3">
    <property type="entry name" value="OXIDOREDUCTASE AN1597"/>
    <property type="match status" value="1"/>
</dbReference>
<evidence type="ECO:0000313" key="3">
    <source>
        <dbReference type="EMBL" id="KAF4461389.1"/>
    </source>
</evidence>
<feature type="region of interest" description="Disordered" evidence="2">
    <location>
        <begin position="284"/>
        <end position="306"/>
    </location>
</feature>
<comment type="caution">
    <text evidence="3">The sequence shown here is derived from an EMBL/GenBank/DDBJ whole genome shotgun (WGS) entry which is preliminary data.</text>
</comment>
<dbReference type="OrthoDB" id="412788at2759"/>
<dbReference type="GO" id="GO:0016491">
    <property type="term" value="F:oxidoreductase activity"/>
    <property type="evidence" value="ECO:0007669"/>
    <property type="project" value="InterPro"/>
</dbReference>
<gene>
    <name evidence="3" type="ORF">FALBO_11815</name>
</gene>
<dbReference type="AlphaFoldDB" id="A0A8H4L567"/>
<protein>
    <submittedName>
        <fullName evidence="3">Uncharacterized protein</fullName>
    </submittedName>
</protein>
<name>A0A8H4L567_9HYPO</name>
<dbReference type="InterPro" id="IPR044053">
    <property type="entry name" value="AsaB-like"/>
</dbReference>
<keyword evidence="4" id="KW-1185">Reference proteome</keyword>
<dbReference type="PANTHER" id="PTHR34598">
    <property type="entry name" value="BLL6449 PROTEIN"/>
    <property type="match status" value="1"/>
</dbReference>
<accession>A0A8H4L567</accession>
<organism evidence="3 4">
    <name type="scientific">Fusarium albosuccineum</name>
    <dbReference type="NCBI Taxonomy" id="1237068"/>
    <lineage>
        <taxon>Eukaryota</taxon>
        <taxon>Fungi</taxon>
        <taxon>Dikarya</taxon>
        <taxon>Ascomycota</taxon>
        <taxon>Pezizomycotina</taxon>
        <taxon>Sordariomycetes</taxon>
        <taxon>Hypocreomycetidae</taxon>
        <taxon>Hypocreales</taxon>
        <taxon>Nectriaceae</taxon>
        <taxon>Fusarium</taxon>
        <taxon>Fusarium decemcellulare species complex</taxon>
    </lineage>
</organism>
<proteinExistence type="inferred from homology"/>
<evidence type="ECO:0000256" key="2">
    <source>
        <dbReference type="SAM" id="MobiDB-lite"/>
    </source>
</evidence>
<dbReference type="EMBL" id="JAADYS010001730">
    <property type="protein sequence ID" value="KAF4461389.1"/>
    <property type="molecule type" value="Genomic_DNA"/>
</dbReference>
<reference evidence="3 4" key="1">
    <citation type="submission" date="2020-01" db="EMBL/GenBank/DDBJ databases">
        <title>Identification and distribution of gene clusters putatively required for synthesis of sphingolipid metabolism inhibitors in phylogenetically diverse species of the filamentous fungus Fusarium.</title>
        <authorList>
            <person name="Kim H.-S."/>
            <person name="Busman M."/>
            <person name="Brown D.W."/>
            <person name="Divon H."/>
            <person name="Uhlig S."/>
            <person name="Proctor R.H."/>
        </authorList>
    </citation>
    <scope>NUCLEOTIDE SEQUENCE [LARGE SCALE GENOMIC DNA]</scope>
    <source>
        <strain evidence="3 4">NRRL 20459</strain>
    </source>
</reference>
<evidence type="ECO:0000313" key="4">
    <source>
        <dbReference type="Proteomes" id="UP000554235"/>
    </source>
</evidence>
<comment type="similarity">
    <text evidence="1">Belongs to the asaB hydroxylase/desaturase family.</text>
</comment>